<organism evidence="3 4">
    <name type="scientific">Bacillus infantis</name>
    <dbReference type="NCBI Taxonomy" id="324767"/>
    <lineage>
        <taxon>Bacteria</taxon>
        <taxon>Bacillati</taxon>
        <taxon>Bacillota</taxon>
        <taxon>Bacilli</taxon>
        <taxon>Bacillales</taxon>
        <taxon>Bacillaceae</taxon>
        <taxon>Bacillus</taxon>
    </lineage>
</organism>
<sequence length="151" mass="16884">MRIRRMFFSFSLLFLLIAACPAIAGATKWVSSFVVWEGYQYTVQDEYIEESEIESEIGQVTSYSDMYPMGGNFSNEFEEGSKYFSIKGVSTEESIAVEAGNGTYARADRDGEYTFSESEGNKFQPLLIPGLVIIFVLLMAGTVLAETKLKK</sequence>
<dbReference type="EMBL" id="VTER01000001">
    <property type="protein sequence ID" value="TYS51977.1"/>
    <property type="molecule type" value="Genomic_DNA"/>
</dbReference>
<name>A0A5D4RKY5_9BACI</name>
<comment type="caution">
    <text evidence="3">The sequence shown here is derived from an EMBL/GenBank/DDBJ whole genome shotgun (WGS) entry which is preliminary data.</text>
</comment>
<feature type="transmembrane region" description="Helical" evidence="1">
    <location>
        <begin position="126"/>
        <end position="145"/>
    </location>
</feature>
<dbReference type="Proteomes" id="UP000322139">
    <property type="component" value="Unassembled WGS sequence"/>
</dbReference>
<feature type="chain" id="PRO_5039477535" evidence="2">
    <location>
        <begin position="25"/>
        <end position="151"/>
    </location>
</feature>
<protein>
    <submittedName>
        <fullName evidence="3">Uncharacterized protein</fullName>
    </submittedName>
</protein>
<feature type="signal peptide" evidence="2">
    <location>
        <begin position="1"/>
        <end position="24"/>
    </location>
</feature>
<dbReference type="PROSITE" id="PS51257">
    <property type="entry name" value="PROKAR_LIPOPROTEIN"/>
    <property type="match status" value="1"/>
</dbReference>
<proteinExistence type="predicted"/>
<keyword evidence="1" id="KW-0812">Transmembrane</keyword>
<keyword evidence="2" id="KW-0732">Signal</keyword>
<dbReference type="AlphaFoldDB" id="A0A5D4RKY5"/>
<evidence type="ECO:0000256" key="1">
    <source>
        <dbReference type="SAM" id="Phobius"/>
    </source>
</evidence>
<evidence type="ECO:0000313" key="4">
    <source>
        <dbReference type="Proteomes" id="UP000322139"/>
    </source>
</evidence>
<evidence type="ECO:0000313" key="3">
    <source>
        <dbReference type="EMBL" id="TYS51977.1"/>
    </source>
</evidence>
<reference evidence="3 4" key="1">
    <citation type="submission" date="2019-08" db="EMBL/GenBank/DDBJ databases">
        <title>Bacillus genomes from the desert of Cuatro Cienegas, Coahuila.</title>
        <authorList>
            <person name="Olmedo-Alvarez G."/>
        </authorList>
    </citation>
    <scope>NUCLEOTIDE SEQUENCE [LARGE SCALE GENOMIC DNA]</scope>
    <source>
        <strain evidence="3 4">CH446_14T</strain>
    </source>
</reference>
<evidence type="ECO:0000256" key="2">
    <source>
        <dbReference type="SAM" id="SignalP"/>
    </source>
</evidence>
<accession>A0A5D4RKY5</accession>
<keyword evidence="1" id="KW-0472">Membrane</keyword>
<gene>
    <name evidence="3" type="ORF">FZD51_00550</name>
</gene>
<keyword evidence="1" id="KW-1133">Transmembrane helix</keyword>
<dbReference type="RefSeq" id="WP_148972967.1">
    <property type="nucleotide sequence ID" value="NZ_VTER01000001.1"/>
</dbReference>